<dbReference type="GO" id="GO:0004803">
    <property type="term" value="F:transposase activity"/>
    <property type="evidence" value="ECO:0007669"/>
    <property type="project" value="InterPro"/>
</dbReference>
<dbReference type="EMBL" id="PCXU01000042">
    <property type="protein sequence ID" value="PIR43037.1"/>
    <property type="molecule type" value="Genomic_DNA"/>
</dbReference>
<accession>A0A2H0R982</accession>
<dbReference type="InterPro" id="IPR036515">
    <property type="entry name" value="Transposase_17_sf"/>
</dbReference>
<protein>
    <recommendedName>
        <fullName evidence="1">Transposase IS200-like domain-containing protein</fullName>
    </recommendedName>
</protein>
<dbReference type="Proteomes" id="UP000230214">
    <property type="component" value="Unassembled WGS sequence"/>
</dbReference>
<evidence type="ECO:0000313" key="3">
    <source>
        <dbReference type="Proteomes" id="UP000230214"/>
    </source>
</evidence>
<dbReference type="PANTHER" id="PTHR34322:SF2">
    <property type="entry name" value="TRANSPOSASE IS200-LIKE DOMAIN-CONTAINING PROTEIN"/>
    <property type="match status" value="1"/>
</dbReference>
<proteinExistence type="predicted"/>
<dbReference type="GO" id="GO:0006313">
    <property type="term" value="P:DNA transposition"/>
    <property type="evidence" value="ECO:0007669"/>
    <property type="project" value="InterPro"/>
</dbReference>
<feature type="domain" description="Transposase IS200-like" evidence="1">
    <location>
        <begin position="11"/>
        <end position="147"/>
    </location>
</feature>
<dbReference type="SMART" id="SM01321">
    <property type="entry name" value="Y1_Tnp"/>
    <property type="match status" value="1"/>
</dbReference>
<dbReference type="InterPro" id="IPR002686">
    <property type="entry name" value="Transposase_17"/>
</dbReference>
<gene>
    <name evidence="2" type="ORF">COV24_04810</name>
</gene>
<sequence length="207" mass="24823">MPYKNRVKVFAENEIYHIYARGVNKIPIYSKEKDYKFFLYLLKKYLTPGYREKIVIGEQVVYKEIDSVAGKAELYCYTLIPNHFHMIIKNISVDGITLLSRRVFTTYSNYYNKEQKREGNLLQGSYRAIHIESEQQFINSSIYTHINSYKHKLVKKVKDYPYSSYHNYLTNTKLPWLTLDKSLLEDIDYNNIESYYHIAEEYEEKNL</sequence>
<dbReference type="SUPFAM" id="SSF143422">
    <property type="entry name" value="Transposase IS200-like"/>
    <property type="match status" value="1"/>
</dbReference>
<dbReference type="GO" id="GO:0003677">
    <property type="term" value="F:DNA binding"/>
    <property type="evidence" value="ECO:0007669"/>
    <property type="project" value="InterPro"/>
</dbReference>
<dbReference type="Gene3D" id="3.30.70.1290">
    <property type="entry name" value="Transposase IS200-like"/>
    <property type="match status" value="1"/>
</dbReference>
<dbReference type="PANTHER" id="PTHR34322">
    <property type="entry name" value="TRANSPOSASE, Y1_TNP DOMAIN-CONTAINING"/>
    <property type="match status" value="1"/>
</dbReference>
<organism evidence="2 3">
    <name type="scientific">candidate division WWE3 bacterium CG10_big_fil_rev_8_21_14_0_10_32_10</name>
    <dbReference type="NCBI Taxonomy" id="1975090"/>
    <lineage>
        <taxon>Bacteria</taxon>
        <taxon>Katanobacteria</taxon>
    </lineage>
</organism>
<name>A0A2H0R982_UNCKA</name>
<comment type="caution">
    <text evidence="2">The sequence shown here is derived from an EMBL/GenBank/DDBJ whole genome shotgun (WGS) entry which is preliminary data.</text>
</comment>
<reference evidence="2 3" key="1">
    <citation type="submission" date="2017-09" db="EMBL/GenBank/DDBJ databases">
        <title>Depth-based differentiation of microbial function through sediment-hosted aquifers and enrichment of novel symbionts in the deep terrestrial subsurface.</title>
        <authorList>
            <person name="Probst A.J."/>
            <person name="Ladd B."/>
            <person name="Jarett J.K."/>
            <person name="Geller-Mcgrath D.E."/>
            <person name="Sieber C.M."/>
            <person name="Emerson J.B."/>
            <person name="Anantharaman K."/>
            <person name="Thomas B.C."/>
            <person name="Malmstrom R."/>
            <person name="Stieglmeier M."/>
            <person name="Klingl A."/>
            <person name="Woyke T."/>
            <person name="Ryan C.M."/>
            <person name="Banfield J.F."/>
        </authorList>
    </citation>
    <scope>NUCLEOTIDE SEQUENCE [LARGE SCALE GENOMIC DNA]</scope>
    <source>
        <strain evidence="2">CG10_big_fil_rev_8_21_14_0_10_32_10</strain>
    </source>
</reference>
<evidence type="ECO:0000313" key="2">
    <source>
        <dbReference type="EMBL" id="PIR43037.1"/>
    </source>
</evidence>
<dbReference type="AlphaFoldDB" id="A0A2H0R982"/>
<evidence type="ECO:0000259" key="1">
    <source>
        <dbReference type="SMART" id="SM01321"/>
    </source>
</evidence>